<dbReference type="SUPFAM" id="SSF55103">
    <property type="entry name" value="FAD-linked oxidases, C-terminal domain"/>
    <property type="match status" value="1"/>
</dbReference>
<evidence type="ECO:0000256" key="3">
    <source>
        <dbReference type="ARBA" id="ARBA00022827"/>
    </source>
</evidence>
<dbReference type="PANTHER" id="PTHR46568:SF1">
    <property type="entry name" value="ALKYLDIHYDROXYACETONEPHOSPHATE SYNTHASE, PEROXISOMAL"/>
    <property type="match status" value="1"/>
</dbReference>
<gene>
    <name evidence="10" type="ORF">BJ993_001706</name>
</gene>
<accession>A0A7Z0CKD7</accession>
<dbReference type="Gene3D" id="3.30.43.10">
    <property type="entry name" value="Uridine Diphospho-n-acetylenolpyruvylglucosamine Reductase, domain 2"/>
    <property type="match status" value="1"/>
</dbReference>
<comment type="similarity">
    <text evidence="1">Belongs to the FAD-binding oxidoreductase/transferase type 4 family.</text>
</comment>
<comment type="caution">
    <text evidence="10">The sequence shown here is derived from an EMBL/GenBank/DDBJ whole genome shotgun (WGS) entry which is preliminary data.</text>
</comment>
<dbReference type="GO" id="GO:0071949">
    <property type="term" value="F:FAD binding"/>
    <property type="evidence" value="ECO:0007669"/>
    <property type="project" value="InterPro"/>
</dbReference>
<keyword evidence="4" id="KW-0560">Oxidoreductase</keyword>
<evidence type="ECO:0000256" key="6">
    <source>
        <dbReference type="PIRSR" id="PIRSR625650-2"/>
    </source>
</evidence>
<dbReference type="Gene3D" id="3.30.300.330">
    <property type="match status" value="1"/>
</dbReference>
<dbReference type="InterPro" id="IPR016166">
    <property type="entry name" value="FAD-bd_PCMH"/>
</dbReference>
<feature type="site" description="Important for enzyme activity" evidence="8">
    <location>
        <position position="319"/>
    </location>
</feature>
<dbReference type="GO" id="GO:0008610">
    <property type="term" value="P:lipid biosynthetic process"/>
    <property type="evidence" value="ECO:0007669"/>
    <property type="project" value="InterPro"/>
</dbReference>
<dbReference type="InterPro" id="IPR025650">
    <property type="entry name" value="Alkyl-DHAP_Synthase"/>
</dbReference>
<feature type="binding site" evidence="7">
    <location>
        <begin position="217"/>
        <end position="220"/>
    </location>
    <ligand>
        <name>FAD</name>
        <dbReference type="ChEBI" id="CHEBI:57692"/>
    </ligand>
</feature>
<dbReference type="Proteomes" id="UP000562045">
    <property type="component" value="Unassembled WGS sequence"/>
</dbReference>
<dbReference type="Pfam" id="PF01565">
    <property type="entry name" value="FAD_binding_4"/>
    <property type="match status" value="1"/>
</dbReference>
<sequence length="536" mass="55582">MTTERPTVLQPEMPATRWGDPAHATGLPDGVRDLVGLVFPIKDTPAREDVAVPASRLADELVAGLRELLGEDNVVTDDGVRRLRTRGKSTPDLLRQRAGDLGDAPDVVVRPGGHDDVVAVLAWAQENRVAVVPFGGGTAVTGGLVADPDAAGLAGVVSLDLGRMRGLLALDAVSSTATFEPGLRGPEAEALLAQHGLMLGHFPQSFEYATIGGFAATRSSGQSSAGYGRFDAMVVALRVATPVGEVRLGVSPANASGPDLRELFLGSEGAFGVITEVTVRVRPLPEVKEYEGWRWRSFAEGADAMRQLAQADLLPTVLRLSDENETAINLADPEAIGGEGGADGEGPGCLMVVGYEGTPAAVAAKKAAVTAALTALGGAPQGSGPGEAWAHGRFDAPYLRDSLLDNGVLVETLETVAFWSNRENLYTRVKTALEQALPGAMVLCHVSHVYATGCSLYFTVAAPGGEDPLAAWLPAKAAACEAIVAAGASITHHHAVGTDHKPYLTAEIGEVGAEVLRAVKKAVDPTGILNPGVLIP</sequence>
<feature type="binding site" evidence="7">
    <location>
        <begin position="268"/>
        <end position="274"/>
    </location>
    <ligand>
        <name>FAD</name>
        <dbReference type="ChEBI" id="CHEBI:57692"/>
    </ligand>
</feature>
<comment type="cofactor">
    <cofactor evidence="7">
        <name>FAD</name>
        <dbReference type="ChEBI" id="CHEBI:57692"/>
    </cofactor>
</comment>
<evidence type="ECO:0000256" key="4">
    <source>
        <dbReference type="ARBA" id="ARBA00023002"/>
    </source>
</evidence>
<dbReference type="EC" id="2.5.1.26" evidence="10"/>
<evidence type="ECO:0000259" key="9">
    <source>
        <dbReference type="PROSITE" id="PS51387"/>
    </source>
</evidence>
<dbReference type="InterPro" id="IPR016171">
    <property type="entry name" value="Vanillyl_alc_oxidase_C-sub2"/>
</dbReference>
<feature type="domain" description="FAD-binding PCMH-type" evidence="9">
    <location>
        <begin position="101"/>
        <end position="284"/>
    </location>
</feature>
<feature type="active site" description="Proton donor/acceptor" evidence="5">
    <location>
        <position position="457"/>
    </location>
</feature>
<name>A0A7Z0CKD7_9ACTN</name>
<dbReference type="InterPro" id="IPR016167">
    <property type="entry name" value="FAD-bd_PCMH_sub1"/>
</dbReference>
<reference evidence="10 11" key="1">
    <citation type="submission" date="2020-07" db="EMBL/GenBank/DDBJ databases">
        <title>Sequencing the genomes of 1000 actinobacteria strains.</title>
        <authorList>
            <person name="Klenk H.-P."/>
        </authorList>
    </citation>
    <scope>NUCLEOTIDE SEQUENCE [LARGE SCALE GENOMIC DNA]</scope>
    <source>
        <strain evidence="10 11">DSM 15131</strain>
    </source>
</reference>
<dbReference type="InterPro" id="IPR016164">
    <property type="entry name" value="FAD-linked_Oxase-like_C"/>
</dbReference>
<evidence type="ECO:0000256" key="2">
    <source>
        <dbReference type="ARBA" id="ARBA00022630"/>
    </source>
</evidence>
<evidence type="ECO:0000256" key="1">
    <source>
        <dbReference type="ARBA" id="ARBA00008000"/>
    </source>
</evidence>
<dbReference type="GO" id="GO:0008609">
    <property type="term" value="F:alkylglycerone-phosphate synthase activity"/>
    <property type="evidence" value="ECO:0007669"/>
    <property type="project" value="UniProtKB-EC"/>
</dbReference>
<dbReference type="RefSeq" id="WP_218864646.1">
    <property type="nucleotide sequence ID" value="NZ_JACBZM010000001.1"/>
</dbReference>
<dbReference type="Gene3D" id="1.10.45.10">
    <property type="entry name" value="Vanillyl-alcohol Oxidase, Chain A, domain 4"/>
    <property type="match status" value="1"/>
</dbReference>
<proteinExistence type="inferred from homology"/>
<evidence type="ECO:0000256" key="5">
    <source>
        <dbReference type="PIRSR" id="PIRSR625650-1"/>
    </source>
</evidence>
<dbReference type="InterPro" id="IPR004113">
    <property type="entry name" value="FAD-bd_oxidored_4_C"/>
</dbReference>
<dbReference type="InterPro" id="IPR036318">
    <property type="entry name" value="FAD-bd_PCMH-like_sf"/>
</dbReference>
<keyword evidence="2" id="KW-0285">Flavoprotein</keyword>
<organism evidence="10 11">
    <name type="scientific">Nocardioides aromaticivorans</name>
    <dbReference type="NCBI Taxonomy" id="200618"/>
    <lineage>
        <taxon>Bacteria</taxon>
        <taxon>Bacillati</taxon>
        <taxon>Actinomycetota</taxon>
        <taxon>Actinomycetes</taxon>
        <taxon>Propionibacteriales</taxon>
        <taxon>Nocardioidaceae</taxon>
        <taxon>Nocardioides</taxon>
    </lineage>
</organism>
<dbReference type="PANTHER" id="PTHR46568">
    <property type="entry name" value="ALKYLDIHYDROXYACETONEPHOSPHATE SYNTHASE, PEROXISOMAL"/>
    <property type="match status" value="1"/>
</dbReference>
<protein>
    <submittedName>
        <fullName evidence="10">Alkyldihydroxyacetonephosphate synthase</fullName>
        <ecNumber evidence="10">2.5.1.26</ecNumber>
    </submittedName>
</protein>
<evidence type="ECO:0000313" key="10">
    <source>
        <dbReference type="EMBL" id="NYI44626.1"/>
    </source>
</evidence>
<dbReference type="AlphaFoldDB" id="A0A7Z0CKD7"/>
<dbReference type="SUPFAM" id="SSF56176">
    <property type="entry name" value="FAD-binding/transporter-associated domain-like"/>
    <property type="match status" value="1"/>
</dbReference>
<evidence type="ECO:0000313" key="11">
    <source>
        <dbReference type="Proteomes" id="UP000562045"/>
    </source>
</evidence>
<dbReference type="InterPro" id="IPR016169">
    <property type="entry name" value="FAD-bd_PCMH_sub2"/>
</dbReference>
<feature type="binding site" evidence="6">
    <location>
        <position position="400"/>
    </location>
    <ligand>
        <name>substrate</name>
    </ligand>
</feature>
<evidence type="ECO:0000256" key="7">
    <source>
        <dbReference type="PIRSR" id="PIRSR625650-3"/>
    </source>
</evidence>
<dbReference type="EMBL" id="JACBZM010000001">
    <property type="protein sequence ID" value="NYI44626.1"/>
    <property type="molecule type" value="Genomic_DNA"/>
</dbReference>
<keyword evidence="10" id="KW-0808">Transferase</keyword>
<dbReference type="PROSITE" id="PS51387">
    <property type="entry name" value="FAD_PCMH"/>
    <property type="match status" value="1"/>
</dbReference>
<dbReference type="Gene3D" id="3.30.70.3450">
    <property type="match status" value="1"/>
</dbReference>
<dbReference type="GO" id="GO:0016491">
    <property type="term" value="F:oxidoreductase activity"/>
    <property type="evidence" value="ECO:0007669"/>
    <property type="project" value="UniProtKB-KW"/>
</dbReference>
<dbReference type="Gene3D" id="3.30.465.10">
    <property type="match status" value="1"/>
</dbReference>
<dbReference type="Pfam" id="PF02913">
    <property type="entry name" value="FAD-oxidase_C"/>
    <property type="match status" value="1"/>
</dbReference>
<evidence type="ECO:0000256" key="8">
    <source>
        <dbReference type="PIRSR" id="PIRSR625650-4"/>
    </source>
</evidence>
<dbReference type="InterPro" id="IPR006094">
    <property type="entry name" value="Oxid_FAD_bind_N"/>
</dbReference>
<keyword evidence="3 7" id="KW-0274">FAD</keyword>